<keyword evidence="1" id="KW-0812">Transmembrane</keyword>
<evidence type="ECO:0000256" key="1">
    <source>
        <dbReference type="SAM" id="Phobius"/>
    </source>
</evidence>
<proteinExistence type="predicted"/>
<comment type="caution">
    <text evidence="2">The sequence shown here is derived from an EMBL/GenBank/DDBJ whole genome shotgun (WGS) entry which is preliminary data.</text>
</comment>
<keyword evidence="1" id="KW-0472">Membrane</keyword>
<protein>
    <recommendedName>
        <fullName evidence="3">Integrase</fullName>
    </recommendedName>
</protein>
<sequence>MSKAVIKVYEAFKLAGVPEDKATSAAKAVADVGQEDRLAKMESDLKVIKWMLGVIMAGVASLILKAFF</sequence>
<accession>A0A5J4LBB8</accession>
<name>A0A5J4LBB8_9ZZZZ</name>
<gene>
    <name evidence="2" type="ORF">A45J_2622</name>
</gene>
<evidence type="ECO:0008006" key="3">
    <source>
        <dbReference type="Google" id="ProtNLM"/>
    </source>
</evidence>
<dbReference type="AlphaFoldDB" id="A0A5J4LBB8"/>
<reference evidence="2" key="1">
    <citation type="submission" date="2019-10" db="EMBL/GenBank/DDBJ databases">
        <title>Metagenomic sequencing of thiosulfate-disproportionating enrichment culture.</title>
        <authorList>
            <person name="Umezawa K."/>
            <person name="Kojima H."/>
            <person name="Fukui M."/>
        </authorList>
    </citation>
    <scope>NUCLEOTIDE SEQUENCE</scope>
    <source>
        <strain evidence="2">45J</strain>
    </source>
</reference>
<feature type="transmembrane region" description="Helical" evidence="1">
    <location>
        <begin position="47"/>
        <end position="67"/>
    </location>
</feature>
<dbReference type="EMBL" id="BLAB01000001">
    <property type="protein sequence ID" value="GER94856.1"/>
    <property type="molecule type" value="Genomic_DNA"/>
</dbReference>
<keyword evidence="1" id="KW-1133">Transmembrane helix</keyword>
<evidence type="ECO:0000313" key="2">
    <source>
        <dbReference type="EMBL" id="GER94856.1"/>
    </source>
</evidence>
<organism evidence="2">
    <name type="scientific">hot springs metagenome</name>
    <dbReference type="NCBI Taxonomy" id="433727"/>
    <lineage>
        <taxon>unclassified sequences</taxon>
        <taxon>metagenomes</taxon>
        <taxon>ecological metagenomes</taxon>
    </lineage>
</organism>